<dbReference type="WBParaSite" id="PS1159_v2.g14186.t1">
    <property type="protein sequence ID" value="PS1159_v2.g14186.t1"/>
    <property type="gene ID" value="PS1159_v2.g14186"/>
</dbReference>
<evidence type="ECO:0000313" key="1">
    <source>
        <dbReference type="Proteomes" id="UP000887580"/>
    </source>
</evidence>
<dbReference type="Proteomes" id="UP000887580">
    <property type="component" value="Unplaced"/>
</dbReference>
<evidence type="ECO:0000313" key="2">
    <source>
        <dbReference type="WBParaSite" id="PS1159_v2.g14186.t1"/>
    </source>
</evidence>
<protein>
    <submittedName>
        <fullName evidence="2">Uncharacterized protein</fullName>
    </submittedName>
</protein>
<proteinExistence type="predicted"/>
<sequence>MLKLEIENKNTEANKDVARSIININEPESEIVGYSSLMYQNFIVIKLVASDVDYPDPHNDTTIAHTSLTEFVVESI</sequence>
<name>A0AC35F6Z6_9BILA</name>
<reference evidence="2" key="1">
    <citation type="submission" date="2022-11" db="UniProtKB">
        <authorList>
            <consortium name="WormBaseParasite"/>
        </authorList>
    </citation>
    <scope>IDENTIFICATION</scope>
</reference>
<organism evidence="1 2">
    <name type="scientific">Panagrolaimus sp. PS1159</name>
    <dbReference type="NCBI Taxonomy" id="55785"/>
    <lineage>
        <taxon>Eukaryota</taxon>
        <taxon>Metazoa</taxon>
        <taxon>Ecdysozoa</taxon>
        <taxon>Nematoda</taxon>
        <taxon>Chromadorea</taxon>
        <taxon>Rhabditida</taxon>
        <taxon>Tylenchina</taxon>
        <taxon>Panagrolaimomorpha</taxon>
        <taxon>Panagrolaimoidea</taxon>
        <taxon>Panagrolaimidae</taxon>
        <taxon>Panagrolaimus</taxon>
    </lineage>
</organism>
<accession>A0AC35F6Z6</accession>